<organism evidence="2 3">
    <name type="scientific">Porites evermanni</name>
    <dbReference type="NCBI Taxonomy" id="104178"/>
    <lineage>
        <taxon>Eukaryota</taxon>
        <taxon>Metazoa</taxon>
        <taxon>Cnidaria</taxon>
        <taxon>Anthozoa</taxon>
        <taxon>Hexacorallia</taxon>
        <taxon>Scleractinia</taxon>
        <taxon>Fungiina</taxon>
        <taxon>Poritidae</taxon>
        <taxon>Porites</taxon>
    </lineage>
</organism>
<proteinExistence type="predicted"/>
<gene>
    <name evidence="2" type="ORF">PEVE_00017087</name>
</gene>
<dbReference type="Pfam" id="PF04970">
    <property type="entry name" value="LRAT"/>
    <property type="match status" value="1"/>
</dbReference>
<dbReference type="Proteomes" id="UP001159427">
    <property type="component" value="Unassembled WGS sequence"/>
</dbReference>
<dbReference type="InterPro" id="IPR007053">
    <property type="entry name" value="LRAT_dom"/>
</dbReference>
<evidence type="ECO:0000313" key="2">
    <source>
        <dbReference type="EMBL" id="CAH3022848.1"/>
    </source>
</evidence>
<reference evidence="2 3" key="1">
    <citation type="submission" date="2022-05" db="EMBL/GenBank/DDBJ databases">
        <authorList>
            <consortium name="Genoscope - CEA"/>
            <person name="William W."/>
        </authorList>
    </citation>
    <scope>NUCLEOTIDE SEQUENCE [LARGE SCALE GENOMIC DNA]</scope>
</reference>
<evidence type="ECO:0000313" key="3">
    <source>
        <dbReference type="Proteomes" id="UP001159427"/>
    </source>
</evidence>
<keyword evidence="3" id="KW-1185">Reference proteome</keyword>
<sequence>MPLAFSVPSREKWQKYEQGSMAKQQEFMERYRENFKKVLVENSAGIQAGDHLVLERKYYVHHMLCTFSGDNNVIVIHYSGPAWGISRASRCTSFKDVGVKGEIEEKMFSSDLQVEQWYLTGREVAYSAFTGLYDFARNKTKEKVVVPLLIKLQANVSDEVAAFINENALYVGYGLAILMEAGVAGQEIYKAYTHCKTTEEFKVKFVDIVAKAACRLGCGITGSCIGTAVKKIIWPTHLKRFSAEEVIKRAFTRLGENWYDILKNNCEHFVTWSMCGLKVSLQVEQWYLTAREVAYSAFTGLYDFGRNITTKKVLPLLIKLQANVSDEVAAFINENALYVGYGLAILMEAGVAGQEIYKAYTHCKTTEEFKVKFVDIVAKAACRLGCGITGSCIGTAVCPAAAPIASLVGGAIGAGLGHLFGALIGWWYENSPYMDG</sequence>
<feature type="domain" description="LRAT" evidence="1">
    <location>
        <begin position="236"/>
        <end position="277"/>
    </location>
</feature>
<accession>A0ABN8LZW2</accession>
<name>A0ABN8LZW2_9CNID</name>
<comment type="caution">
    <text evidence="2">The sequence shown here is derived from an EMBL/GenBank/DDBJ whole genome shotgun (WGS) entry which is preliminary data.</text>
</comment>
<evidence type="ECO:0000259" key="1">
    <source>
        <dbReference type="Pfam" id="PF04970"/>
    </source>
</evidence>
<protein>
    <recommendedName>
        <fullName evidence="1">LRAT domain-containing protein</fullName>
    </recommendedName>
</protein>
<dbReference type="Gene3D" id="3.90.1720.10">
    <property type="entry name" value="endopeptidase domain like (from Nostoc punctiforme)"/>
    <property type="match status" value="1"/>
</dbReference>
<dbReference type="EMBL" id="CALNXI010000236">
    <property type="protein sequence ID" value="CAH3022848.1"/>
    <property type="molecule type" value="Genomic_DNA"/>
</dbReference>